<evidence type="ECO:0000256" key="1">
    <source>
        <dbReference type="SAM" id="MobiDB-lite"/>
    </source>
</evidence>
<protein>
    <submittedName>
        <fullName evidence="2">Uncharacterized protein</fullName>
    </submittedName>
</protein>
<organism evidence="2 3">
    <name type="scientific">Kalanchoe fedtschenkoi</name>
    <name type="common">Lavender scallops</name>
    <name type="synonym">South American air plant</name>
    <dbReference type="NCBI Taxonomy" id="63787"/>
    <lineage>
        <taxon>Eukaryota</taxon>
        <taxon>Viridiplantae</taxon>
        <taxon>Streptophyta</taxon>
        <taxon>Embryophyta</taxon>
        <taxon>Tracheophyta</taxon>
        <taxon>Spermatophyta</taxon>
        <taxon>Magnoliopsida</taxon>
        <taxon>eudicotyledons</taxon>
        <taxon>Gunneridae</taxon>
        <taxon>Pentapetalae</taxon>
        <taxon>Saxifragales</taxon>
        <taxon>Crassulaceae</taxon>
        <taxon>Kalanchoe</taxon>
    </lineage>
</organism>
<sequence>MMIGFWSRNRRICCHTVKMDMKGITWFGNVYQKFETMCLEVEEAVCKDTVKYVENQVQTVGASVKKFYSEVVDDLLSPSLLDPVKVNSFSCTGVHKKPKMGVKEEPEKQLFEDRHGTAKVDKNSTYASSFDRFSVADPAVPCNPVNSSDVLSSNFAVGSKRIGDATKKSKLVIKRKPRTSVLNSPEMVKATDPAAVNPSKEPLRSGIIAFENQEAPTDQMFEPQLDPDAVPCDSKEIEGRADDGTHNLKPEQIAGASVKPANIIPADGAIACHPKESVDGRSFEALDNLTNILPSDTSSDLHDVEKYGVPYADADAHGFSYSYAEEWTIQTEETDGWNIETITSDDDVEEDTEIVDMNFSNLVVLEESCVIVDRENLPSNSHKEPKHKSYKKKFRDAFSPRGKLMRKKEYRQLASLYESTANVELDEQNASSSLHTPTPNSELKKLKSAQSCESEWEIL</sequence>
<dbReference type="PANTHER" id="PTHR34659">
    <property type="entry name" value="BNAA05G11610D PROTEIN"/>
    <property type="match status" value="1"/>
</dbReference>
<dbReference type="Proteomes" id="UP000594263">
    <property type="component" value="Unplaced"/>
</dbReference>
<dbReference type="PANTHER" id="PTHR34659:SF1">
    <property type="entry name" value="PROTEIN EGT2"/>
    <property type="match status" value="1"/>
</dbReference>
<name>A0A7N1A9T8_KALFE</name>
<evidence type="ECO:0000313" key="2">
    <source>
        <dbReference type="EnsemblPlants" id="Kaladp1222s0024.1.v1.1"/>
    </source>
</evidence>
<feature type="compositionally biased region" description="Polar residues" evidence="1">
    <location>
        <begin position="426"/>
        <end position="441"/>
    </location>
</feature>
<keyword evidence="3" id="KW-1185">Reference proteome</keyword>
<dbReference type="AlphaFoldDB" id="A0A7N1A9T8"/>
<dbReference type="EnsemblPlants" id="Kaladp1222s0024.1.v1.1">
    <property type="protein sequence ID" value="Kaladp1222s0024.1.v1.1"/>
    <property type="gene ID" value="Kaladp1222s0024.v1.1"/>
</dbReference>
<dbReference type="OMA" id="MLSANDH"/>
<proteinExistence type="predicted"/>
<feature type="region of interest" description="Disordered" evidence="1">
    <location>
        <begin position="426"/>
        <end position="446"/>
    </location>
</feature>
<evidence type="ECO:0000313" key="3">
    <source>
        <dbReference type="Proteomes" id="UP000594263"/>
    </source>
</evidence>
<reference evidence="2" key="1">
    <citation type="submission" date="2021-01" db="UniProtKB">
        <authorList>
            <consortium name="EnsemblPlants"/>
        </authorList>
    </citation>
    <scope>IDENTIFICATION</scope>
</reference>
<accession>A0A7N1A9T8</accession>
<dbReference type="InterPro" id="IPR053273">
    <property type="entry name" value="CST_Regulator"/>
</dbReference>
<dbReference type="Gramene" id="Kaladp1222s0024.1.v1.1">
    <property type="protein sequence ID" value="Kaladp1222s0024.1.v1.1"/>
    <property type="gene ID" value="Kaladp1222s0024.v1.1"/>
</dbReference>